<protein>
    <submittedName>
        <fullName evidence="2">Uncharacterized protein</fullName>
    </submittedName>
</protein>
<comment type="caution">
    <text evidence="2">The sequence shown here is derived from an EMBL/GenBank/DDBJ whole genome shotgun (WGS) entry which is preliminary data.</text>
</comment>
<dbReference type="EMBL" id="JBBMFC010000009">
    <property type="protein sequence ID" value="MEQ2578466.1"/>
    <property type="molecule type" value="Genomic_DNA"/>
</dbReference>
<keyword evidence="1" id="KW-0472">Membrane</keyword>
<evidence type="ECO:0000313" key="3">
    <source>
        <dbReference type="Proteomes" id="UP001470288"/>
    </source>
</evidence>
<feature type="transmembrane region" description="Helical" evidence="1">
    <location>
        <begin position="40"/>
        <end position="59"/>
    </location>
</feature>
<proteinExistence type="predicted"/>
<keyword evidence="1" id="KW-1133">Transmembrane helix</keyword>
<evidence type="ECO:0000256" key="1">
    <source>
        <dbReference type="SAM" id="Phobius"/>
    </source>
</evidence>
<dbReference type="Proteomes" id="UP001470288">
    <property type="component" value="Unassembled WGS sequence"/>
</dbReference>
<reference evidence="2 3" key="1">
    <citation type="submission" date="2024-03" db="EMBL/GenBank/DDBJ databases">
        <title>Human intestinal bacterial collection.</title>
        <authorList>
            <person name="Pauvert C."/>
            <person name="Hitch T.C.A."/>
            <person name="Clavel T."/>
        </authorList>
    </citation>
    <scope>NUCLEOTIDE SEQUENCE [LARGE SCALE GENOMIC DNA]</scope>
    <source>
        <strain evidence="2 3">CLA-AA-H78B</strain>
    </source>
</reference>
<keyword evidence="1" id="KW-0812">Transmembrane</keyword>
<accession>A0ABV1HZV4</accession>
<gene>
    <name evidence="2" type="ORF">WMO62_06355</name>
</gene>
<sequence length="65" mass="7643">MIKDEDLKSRIDYSEGQKKAAHRVLVELVNIFREYDVSNLMSLGIITALYVIVYGFWVWRKGSYN</sequence>
<organism evidence="2 3">
    <name type="scientific">Hominiventricola aquisgranensis</name>
    <dbReference type="NCBI Taxonomy" id="3133164"/>
    <lineage>
        <taxon>Bacteria</taxon>
        <taxon>Bacillati</taxon>
        <taxon>Bacillota</taxon>
        <taxon>Clostridia</taxon>
        <taxon>Lachnospirales</taxon>
        <taxon>Lachnospiraceae</taxon>
        <taxon>Hominiventricola</taxon>
    </lineage>
</organism>
<evidence type="ECO:0000313" key="2">
    <source>
        <dbReference type="EMBL" id="MEQ2578466.1"/>
    </source>
</evidence>
<name>A0ABV1HZV4_9FIRM</name>
<dbReference type="RefSeq" id="WP_349144180.1">
    <property type="nucleotide sequence ID" value="NZ_JBBMFC010000009.1"/>
</dbReference>
<keyword evidence="3" id="KW-1185">Reference proteome</keyword>